<evidence type="ECO:0000313" key="1">
    <source>
        <dbReference type="EMBL" id="MBR7746729.1"/>
    </source>
</evidence>
<dbReference type="Proteomes" id="UP000680158">
    <property type="component" value="Unassembled WGS sequence"/>
</dbReference>
<dbReference type="RefSeq" id="WP_212684028.1">
    <property type="nucleotide sequence ID" value="NZ_JAGSPM010000004.1"/>
</dbReference>
<dbReference type="AlphaFoldDB" id="A0A941DDI1"/>
<evidence type="ECO:0000313" key="2">
    <source>
        <dbReference type="Proteomes" id="UP000680158"/>
    </source>
</evidence>
<sequence>MPNQRIVVQATQAWTDTGIMISADNAVTISFQTGAWTADPQTNQQQLYGPAGDSQIIVPPTQTQYPLVGAPMGALVGRIGDNPVFLIGAGPTEVPRGQTGSLSLCINDDIHAVYGPGLADNRGQITVFIYHSNTIPILTRSIINEPAQTSPAAPTSSLGPLEYLIGTWTNKLTDTDDLPYSYNVMPLPQLDPSSPTGYILKNFAYYEELSFSAIHGSAANRGGIGTQNCNVLFYEQRVYFAEGPNKNALVHAENGSLLFINDQLQLLGPYGNGNQAGLGNQTVKDSVAPSQQFNIIKQISVPHGNSILAAGSYQQQSGAPSIPVVSSLPEGVDTQQYTQIDPISNPNPSYTRNPNQALADALLAAPVTTFLTLNVSSKNGGGGVTNIGFEQQHAQVESYQCTYWLEALNEATEFTQLQYSQTIMMRLPIGEQFILFPHITTNTLSKM</sequence>
<keyword evidence="2" id="KW-1185">Reference proteome</keyword>
<proteinExistence type="predicted"/>
<reference evidence="1 2" key="1">
    <citation type="submission" date="2021-04" db="EMBL/GenBank/DDBJ databases">
        <title>novel species isolated from subtropical streams in China.</title>
        <authorList>
            <person name="Lu H."/>
        </authorList>
    </citation>
    <scope>NUCLEOTIDE SEQUENCE [LARGE SCALE GENOMIC DNA]</scope>
    <source>
        <strain evidence="1 2">BYS107W</strain>
    </source>
</reference>
<name>A0A941DDI1_9BURK</name>
<protein>
    <submittedName>
        <fullName evidence="1">Uncharacterized protein</fullName>
    </submittedName>
</protein>
<accession>A0A941DDI1</accession>
<dbReference type="Gene3D" id="2.60.120.430">
    <property type="entry name" value="Galactose-binding lectin"/>
    <property type="match status" value="1"/>
</dbReference>
<gene>
    <name evidence="1" type="ORF">KDM92_09055</name>
</gene>
<comment type="caution">
    <text evidence="1">The sequence shown here is derived from an EMBL/GenBank/DDBJ whole genome shotgun (WGS) entry which is preliminary data.</text>
</comment>
<organism evidence="1 2">
    <name type="scientific">Undibacterium baiyunense</name>
    <dbReference type="NCBI Taxonomy" id="2828731"/>
    <lineage>
        <taxon>Bacteria</taxon>
        <taxon>Pseudomonadati</taxon>
        <taxon>Pseudomonadota</taxon>
        <taxon>Betaproteobacteria</taxon>
        <taxon>Burkholderiales</taxon>
        <taxon>Oxalobacteraceae</taxon>
        <taxon>Undibacterium</taxon>
    </lineage>
</organism>
<dbReference type="NCBIfam" id="NF040572">
    <property type="entry name" value="heme_bind_FMP"/>
    <property type="match status" value="1"/>
</dbReference>
<dbReference type="EMBL" id="JAGSPM010000004">
    <property type="protein sequence ID" value="MBR7746729.1"/>
    <property type="molecule type" value="Genomic_DNA"/>
</dbReference>
<dbReference type="InterPro" id="IPR047975">
    <property type="entry name" value="Heme_bind_FMP"/>
</dbReference>